<feature type="compositionally biased region" description="Basic and acidic residues" evidence="3">
    <location>
        <begin position="370"/>
        <end position="397"/>
    </location>
</feature>
<dbReference type="InterPro" id="IPR005053">
    <property type="entry name" value="MobA_MobL"/>
</dbReference>
<comment type="caution">
    <text evidence="5">The sequence shown here is derived from an EMBL/GenBank/DDBJ whole genome shotgun (WGS) entry which is preliminary data.</text>
</comment>
<evidence type="ECO:0000256" key="3">
    <source>
        <dbReference type="SAM" id="MobiDB-lite"/>
    </source>
</evidence>
<evidence type="ECO:0000256" key="2">
    <source>
        <dbReference type="ARBA" id="ARBA00022971"/>
    </source>
</evidence>
<accession>A0AB36MEY4</accession>
<gene>
    <name evidence="5" type="ORF">B5G36_10190</name>
</gene>
<protein>
    <submittedName>
        <fullName evidence="5">Mobilization protein MobA</fullName>
    </submittedName>
</protein>
<evidence type="ECO:0000256" key="1">
    <source>
        <dbReference type="ARBA" id="ARBA00010873"/>
    </source>
</evidence>
<dbReference type="RefSeq" id="WP_087368116.1">
    <property type="nucleotide sequence ID" value="NZ_JAINRO010000024.1"/>
</dbReference>
<dbReference type="Pfam" id="PF03389">
    <property type="entry name" value="MobA_MobL"/>
    <property type="match status" value="1"/>
</dbReference>
<dbReference type="NCBIfam" id="NF041496">
    <property type="entry name" value="MobQ"/>
    <property type="match status" value="1"/>
</dbReference>
<organism evidence="5 6">
    <name type="scientific">Ligilactobacillus salivarius</name>
    <dbReference type="NCBI Taxonomy" id="1624"/>
    <lineage>
        <taxon>Bacteria</taxon>
        <taxon>Bacillati</taxon>
        <taxon>Bacillota</taxon>
        <taxon>Bacilli</taxon>
        <taxon>Lactobacillales</taxon>
        <taxon>Lactobacillaceae</taxon>
        <taxon>Ligilactobacillus</taxon>
    </lineage>
</organism>
<comment type="similarity">
    <text evidence="1">Belongs to the MobA/MobL family.</text>
</comment>
<dbReference type="EMBL" id="NFHF01000041">
    <property type="protein sequence ID" value="OUN16263.1"/>
    <property type="molecule type" value="Genomic_DNA"/>
</dbReference>
<sequence>MAIFHLSVKIISRSSGRSAIAAAAYRAGEKLKNEENGKTHDFSKKKGVVYSEIQLPENAPSEYKDRQTLWNKVQEIEKRADAQLAREVEVALPQELDRKKQIELAHNYIQEQFVDKGMIADWSIHDKGDGNPHAHIMLTTRSLKKDGSWAPKQKSTYILDENREKIPQIDPKTGKQKIGARGRKMWKRTTVTYNDWNNRDNVELWRNEWAKQVNHYLEPSKKIDNRSYKRQGITKMPTIHEGYVAREIEKRGGSSDRIETNKMIKKINSAKNNIIILLDKIERMKIRRKQLKQLRERAIKAILRIIRNKEQQYQLFKKKLDEWEEQLNEQFNRQNKRNDGRKRKTSSEDTTIRIRKRGIERRERDFKLREQEIKRTSDKSIKRRDLSKGHENAERSSKNHRSGRETQYYQGFDKPKGRGM</sequence>
<proteinExistence type="inferred from homology"/>
<keyword evidence="2" id="KW-0184">Conjugation</keyword>
<dbReference type="Gene3D" id="3.30.930.30">
    <property type="match status" value="1"/>
</dbReference>
<reference evidence="6" key="1">
    <citation type="submission" date="2017-04" db="EMBL/GenBank/DDBJ databases">
        <title>Function of individual gut microbiota members based on whole genome sequencing of pure cultures obtained from chicken caecum.</title>
        <authorList>
            <person name="Medvecky M."/>
            <person name="Cejkova D."/>
            <person name="Polansky O."/>
            <person name="Karasova D."/>
            <person name="Kubasova T."/>
            <person name="Cizek A."/>
            <person name="Rychlik I."/>
        </authorList>
    </citation>
    <scope>NUCLEOTIDE SEQUENCE [LARGE SCALE GENOMIC DNA]</scope>
    <source>
        <strain evidence="6">An84</strain>
    </source>
</reference>
<feature type="domain" description="MobA/MobL protein" evidence="4">
    <location>
        <begin position="17"/>
        <end position="251"/>
    </location>
</feature>
<evidence type="ECO:0000313" key="5">
    <source>
        <dbReference type="EMBL" id="OUN16263.1"/>
    </source>
</evidence>
<dbReference type="Proteomes" id="UP000196255">
    <property type="component" value="Unassembled WGS sequence"/>
</dbReference>
<feature type="region of interest" description="Disordered" evidence="3">
    <location>
        <begin position="331"/>
        <end position="356"/>
    </location>
</feature>
<evidence type="ECO:0000259" key="4">
    <source>
        <dbReference type="Pfam" id="PF03389"/>
    </source>
</evidence>
<evidence type="ECO:0000313" key="6">
    <source>
        <dbReference type="Proteomes" id="UP000196255"/>
    </source>
</evidence>
<dbReference type="AlphaFoldDB" id="A0AB36MEY4"/>
<name>A0AB36MEY4_9LACO</name>
<feature type="region of interest" description="Disordered" evidence="3">
    <location>
        <begin position="370"/>
        <end position="420"/>
    </location>
</feature>